<organism evidence="3 4">
    <name type="scientific">Nitrosospira multiformis</name>
    <dbReference type="NCBI Taxonomy" id="1231"/>
    <lineage>
        <taxon>Bacteria</taxon>
        <taxon>Pseudomonadati</taxon>
        <taxon>Pseudomonadota</taxon>
        <taxon>Betaproteobacteria</taxon>
        <taxon>Nitrosomonadales</taxon>
        <taxon>Nitrosomonadaceae</taxon>
        <taxon>Nitrosospira</taxon>
    </lineage>
</organism>
<dbReference type="AlphaFoldDB" id="A0A2T5I719"/>
<keyword evidence="1" id="KW-0732">Signal</keyword>
<feature type="signal peptide" evidence="1">
    <location>
        <begin position="1"/>
        <end position="21"/>
    </location>
</feature>
<evidence type="ECO:0000313" key="3">
    <source>
        <dbReference type="EMBL" id="PTQ79588.1"/>
    </source>
</evidence>
<dbReference type="NCBIfam" id="TIGR02595">
    <property type="entry name" value="PEP_CTERM"/>
    <property type="match status" value="1"/>
</dbReference>
<evidence type="ECO:0000313" key="4">
    <source>
        <dbReference type="Proteomes" id="UP000244152"/>
    </source>
</evidence>
<name>A0A2T5I719_9PROT</name>
<dbReference type="Proteomes" id="UP000244152">
    <property type="component" value="Unassembled WGS sequence"/>
</dbReference>
<dbReference type="RefSeq" id="WP_107762930.1">
    <property type="nucleotide sequence ID" value="NZ_QAOK01000025.1"/>
</dbReference>
<dbReference type="NCBIfam" id="NF038126">
    <property type="entry name" value="PEP_CTERM_FxDxF"/>
    <property type="match status" value="1"/>
</dbReference>
<feature type="domain" description="Ice-binding protein C-terminal" evidence="2">
    <location>
        <begin position="236"/>
        <end position="261"/>
    </location>
</feature>
<sequence length="266" mass="28460">MKKKLQYALFVATMTSLPALAHVGYGGRNFGTFDGTYATSTLGNQAVTGNYGWIDGTDPDYGDSHKLRAYRFTLLESSDVTLTFEQATSQVTDHLGNVSTSQLGLIPGFSLYQGLAHIAPVNADHDFAEISLANRPGNTEGSFRALNDWSIGNDPDTENGVPASLSFFKYIGHAAYDGTGFGSDENPDGRVSHTFMDLAPGDYSVFVGGADYFAQDTANSDLLTKYGVTGTLIVGAVPEPETYAMLLAGLGLMGTIVRRRRAARPE</sequence>
<feature type="chain" id="PRO_5015588116" evidence="1">
    <location>
        <begin position="22"/>
        <end position="266"/>
    </location>
</feature>
<gene>
    <name evidence="3" type="ORF">C8R21_12523</name>
</gene>
<proteinExistence type="predicted"/>
<dbReference type="EMBL" id="QAOK01000025">
    <property type="protein sequence ID" value="PTQ79588.1"/>
    <property type="molecule type" value="Genomic_DNA"/>
</dbReference>
<evidence type="ECO:0000256" key="1">
    <source>
        <dbReference type="SAM" id="SignalP"/>
    </source>
</evidence>
<protein>
    <submittedName>
        <fullName evidence="3">Putative secreted protein with PEP-CTERM sorting signal</fullName>
    </submittedName>
</protein>
<accession>A0A2T5I719</accession>
<comment type="caution">
    <text evidence="3">The sequence shown here is derived from an EMBL/GenBank/DDBJ whole genome shotgun (WGS) entry which is preliminary data.</text>
</comment>
<dbReference type="InterPro" id="IPR013424">
    <property type="entry name" value="Ice-binding_C"/>
</dbReference>
<evidence type="ECO:0000259" key="2">
    <source>
        <dbReference type="Pfam" id="PF07589"/>
    </source>
</evidence>
<dbReference type="Pfam" id="PF07589">
    <property type="entry name" value="PEP-CTERM"/>
    <property type="match status" value="1"/>
</dbReference>
<reference evidence="3 4" key="1">
    <citation type="submission" date="2018-04" db="EMBL/GenBank/DDBJ databases">
        <title>Active sludge and wastewater microbial communities from Klosterneuburg, Austria.</title>
        <authorList>
            <person name="Wagner M."/>
        </authorList>
    </citation>
    <scope>NUCLEOTIDE SEQUENCE [LARGE SCALE GENOMIC DNA]</scope>
    <source>
        <strain evidence="3 4">Nl12</strain>
    </source>
</reference>